<dbReference type="Gene3D" id="1.10.150.290">
    <property type="entry name" value="S-adenosyl-L-methionine-dependent methyltransferases"/>
    <property type="match status" value="1"/>
</dbReference>
<reference evidence="7 8" key="1">
    <citation type="submission" date="2020-08" db="EMBL/GenBank/DDBJ databases">
        <title>Genomic Encyclopedia of Type Strains, Phase IV (KMG-IV): sequencing the most valuable type-strain genomes for metagenomic binning, comparative biology and taxonomic classification.</title>
        <authorList>
            <person name="Goeker M."/>
        </authorList>
    </citation>
    <scope>NUCLEOTIDE SEQUENCE [LARGE SCALE GENOMIC DNA]</scope>
    <source>
        <strain evidence="7 8">DSM 101730</strain>
    </source>
</reference>
<accession>A0A840ST57</accession>
<dbReference type="PANTHER" id="PTHR43861:SF1">
    <property type="entry name" value="TRANS-ACONITATE 2-METHYLTRANSFERASE"/>
    <property type="match status" value="1"/>
</dbReference>
<dbReference type="Gene3D" id="3.40.50.150">
    <property type="entry name" value="Vaccinia Virus protein VP39"/>
    <property type="match status" value="1"/>
</dbReference>
<dbReference type="InterPro" id="IPR029063">
    <property type="entry name" value="SAM-dependent_MTases_sf"/>
</dbReference>
<evidence type="ECO:0000256" key="5">
    <source>
        <dbReference type="HAMAP-Rule" id="MF_00560"/>
    </source>
</evidence>
<dbReference type="EC" id="2.1.1.144" evidence="5"/>
<evidence type="ECO:0000256" key="4">
    <source>
        <dbReference type="ARBA" id="ARBA00022691"/>
    </source>
</evidence>
<dbReference type="InterPro" id="IPR023149">
    <property type="entry name" value="Trans_acon_MeTrfase_C"/>
</dbReference>
<organism evidence="7 8">
    <name type="scientific">Amaricoccus macauensis</name>
    <dbReference type="NCBI Taxonomy" id="57001"/>
    <lineage>
        <taxon>Bacteria</taxon>
        <taxon>Pseudomonadati</taxon>
        <taxon>Pseudomonadota</taxon>
        <taxon>Alphaproteobacteria</taxon>
        <taxon>Rhodobacterales</taxon>
        <taxon>Paracoccaceae</taxon>
        <taxon>Amaricoccus</taxon>
    </lineage>
</organism>
<dbReference type="CDD" id="cd02440">
    <property type="entry name" value="AdoMet_MTases"/>
    <property type="match status" value="1"/>
</dbReference>
<evidence type="ECO:0000313" key="7">
    <source>
        <dbReference type="EMBL" id="MBB5223940.1"/>
    </source>
</evidence>
<dbReference type="Proteomes" id="UP000549457">
    <property type="component" value="Unassembled WGS sequence"/>
</dbReference>
<keyword evidence="4 5" id="KW-0949">S-adenosyl-L-methionine</keyword>
<dbReference type="GO" id="GO:0005737">
    <property type="term" value="C:cytoplasm"/>
    <property type="evidence" value="ECO:0007669"/>
    <property type="project" value="UniProtKB-SubCell"/>
</dbReference>
<keyword evidence="3 5" id="KW-0808">Transferase</keyword>
<comment type="subcellular location">
    <subcellularLocation>
        <location evidence="5">Cytoplasm</location>
    </subcellularLocation>
</comment>
<dbReference type="InterPro" id="IPR041698">
    <property type="entry name" value="Methyltransf_25"/>
</dbReference>
<dbReference type="AlphaFoldDB" id="A0A840ST57"/>
<comment type="similarity">
    <text evidence="5">Belongs to the methyltransferase superfamily. Tam family.</text>
</comment>
<evidence type="ECO:0000256" key="1">
    <source>
        <dbReference type="ARBA" id="ARBA00022490"/>
    </source>
</evidence>
<evidence type="ECO:0000256" key="2">
    <source>
        <dbReference type="ARBA" id="ARBA00022603"/>
    </source>
</evidence>
<name>A0A840ST57_9RHOB</name>
<comment type="caution">
    <text evidence="7">The sequence shown here is derived from an EMBL/GenBank/DDBJ whole genome shotgun (WGS) entry which is preliminary data.</text>
</comment>
<keyword evidence="8" id="KW-1185">Reference proteome</keyword>
<evidence type="ECO:0000256" key="3">
    <source>
        <dbReference type="ARBA" id="ARBA00022679"/>
    </source>
</evidence>
<proteinExistence type="inferred from homology"/>
<dbReference type="PANTHER" id="PTHR43861">
    <property type="entry name" value="TRANS-ACONITATE 2-METHYLTRANSFERASE-RELATED"/>
    <property type="match status" value="1"/>
</dbReference>
<comment type="function">
    <text evidence="5">Catalyzes the S-adenosylmethionine monomethyl esterification of trans-aconitate.</text>
</comment>
<dbReference type="InterPro" id="IPR023506">
    <property type="entry name" value="Trans-aconitate_MeTrfase"/>
</dbReference>
<dbReference type="Pfam" id="PF13649">
    <property type="entry name" value="Methyltransf_25"/>
    <property type="match status" value="1"/>
</dbReference>
<evidence type="ECO:0000259" key="6">
    <source>
        <dbReference type="Pfam" id="PF13649"/>
    </source>
</evidence>
<keyword evidence="1 5" id="KW-0963">Cytoplasm</keyword>
<dbReference type="GO" id="GO:0032259">
    <property type="term" value="P:methylation"/>
    <property type="evidence" value="ECO:0007669"/>
    <property type="project" value="UniProtKB-KW"/>
</dbReference>
<keyword evidence="2 5" id="KW-0489">Methyltransferase</keyword>
<evidence type="ECO:0000313" key="8">
    <source>
        <dbReference type="Proteomes" id="UP000549457"/>
    </source>
</evidence>
<dbReference type="EMBL" id="JACHFM010000004">
    <property type="protein sequence ID" value="MBB5223940.1"/>
    <property type="molecule type" value="Genomic_DNA"/>
</dbReference>
<protein>
    <recommendedName>
        <fullName evidence="5">Trans-aconitate 2-methyltransferase</fullName>
        <ecNumber evidence="5">2.1.1.144</ecNumber>
    </recommendedName>
</protein>
<comment type="catalytic activity">
    <reaction evidence="5">
        <text>trans-aconitate + S-adenosyl-L-methionine = (E)-3-(methoxycarbonyl)pent-2-enedioate + S-adenosyl-L-homocysteine</text>
        <dbReference type="Rhea" id="RHEA:14969"/>
        <dbReference type="ChEBI" id="CHEBI:15708"/>
        <dbReference type="ChEBI" id="CHEBI:57470"/>
        <dbReference type="ChEBI" id="CHEBI:57856"/>
        <dbReference type="ChEBI" id="CHEBI:59789"/>
        <dbReference type="EC" id="2.1.1.144"/>
    </reaction>
</comment>
<dbReference type="RefSeq" id="WP_184153820.1">
    <property type="nucleotide sequence ID" value="NZ_JACHFM010000004.1"/>
</dbReference>
<sequence>MDWSARQYTKFESERSRPCAELLARVPGEVRRAVDLGCGPGNSTELILARWPEARVSALDSSPDMVAAARERLPGVEVVEADLVSWDDPGPFDLILANAVLQWVPEHERVFPALVERLAPGGSLAVQMPDNLDEPSHRLMREVAADPRWAGRIGDAAGLRTPRRPAEWYAGLLHGLAGVDLWRTTYFHPLAGAAGIVEWLKGTGLRPFLEPLGADERAGFLAAYEAAVAEAYPALPDGTVLLPFPRLFIVATRGR</sequence>
<dbReference type="NCBIfam" id="NF002463">
    <property type="entry name" value="PRK01683.1"/>
    <property type="match status" value="1"/>
</dbReference>
<dbReference type="SUPFAM" id="SSF53335">
    <property type="entry name" value="S-adenosyl-L-methionine-dependent methyltransferases"/>
    <property type="match status" value="1"/>
</dbReference>
<dbReference type="GO" id="GO:0030798">
    <property type="term" value="F:trans-aconitate 2-methyltransferase activity"/>
    <property type="evidence" value="ECO:0007669"/>
    <property type="project" value="UniProtKB-UniRule"/>
</dbReference>
<gene>
    <name evidence="5" type="primary">tam</name>
    <name evidence="7" type="ORF">HNP73_003894</name>
</gene>
<feature type="domain" description="Methyltransferase" evidence="6">
    <location>
        <begin position="34"/>
        <end position="122"/>
    </location>
</feature>
<dbReference type="HAMAP" id="MF_00560">
    <property type="entry name" value="Tran_acon_Me_trans"/>
    <property type="match status" value="1"/>
</dbReference>